<feature type="active site" description="Acyl-ester intermediate" evidence="5">
    <location>
        <position position="232"/>
    </location>
</feature>
<dbReference type="InterPro" id="IPR036928">
    <property type="entry name" value="AS_sf"/>
</dbReference>
<dbReference type="Proteomes" id="UP001164286">
    <property type="component" value="Unassembled WGS sequence"/>
</dbReference>
<dbReference type="EMBL" id="JAKWFO010000007">
    <property type="protein sequence ID" value="KAI9634377.1"/>
    <property type="molecule type" value="Genomic_DNA"/>
</dbReference>
<dbReference type="Pfam" id="PF01425">
    <property type="entry name" value="Amidase"/>
    <property type="match status" value="1"/>
</dbReference>
<dbReference type="PROSITE" id="PS00571">
    <property type="entry name" value="AMIDASES"/>
    <property type="match status" value="1"/>
</dbReference>
<name>A0AA38LRD3_9TREE</name>
<dbReference type="PANTHER" id="PTHR46072">
    <property type="entry name" value="AMIDASE-RELATED-RELATED"/>
    <property type="match status" value="1"/>
</dbReference>
<evidence type="ECO:0000256" key="6">
    <source>
        <dbReference type="PIRSR" id="PIRSR001221-2"/>
    </source>
</evidence>
<feature type="domain" description="Amidase" evidence="7">
    <location>
        <begin position="75"/>
        <end position="534"/>
    </location>
</feature>
<evidence type="ECO:0000256" key="5">
    <source>
        <dbReference type="PIRSR" id="PIRSR001221-1"/>
    </source>
</evidence>
<organism evidence="8 9">
    <name type="scientific">Dioszegia hungarica</name>
    <dbReference type="NCBI Taxonomy" id="4972"/>
    <lineage>
        <taxon>Eukaryota</taxon>
        <taxon>Fungi</taxon>
        <taxon>Dikarya</taxon>
        <taxon>Basidiomycota</taxon>
        <taxon>Agaricomycotina</taxon>
        <taxon>Tremellomycetes</taxon>
        <taxon>Tremellales</taxon>
        <taxon>Bulleribasidiaceae</taxon>
        <taxon>Dioszegia</taxon>
    </lineage>
</organism>
<feature type="active site" description="Charge relay system" evidence="5">
    <location>
        <position position="131"/>
    </location>
</feature>
<feature type="binding site" evidence="6">
    <location>
        <begin position="229"/>
        <end position="232"/>
    </location>
    <ligand>
        <name>substrate</name>
    </ligand>
</feature>
<evidence type="ECO:0000256" key="3">
    <source>
        <dbReference type="ARBA" id="ARBA00012922"/>
    </source>
</evidence>
<dbReference type="PIRSF" id="PIRSF001221">
    <property type="entry name" value="Amidase_fungi"/>
    <property type="match status" value="1"/>
</dbReference>
<feature type="binding site" evidence="6">
    <location>
        <position position="182"/>
    </location>
    <ligand>
        <name>substrate</name>
    </ligand>
</feature>
<dbReference type="RefSeq" id="XP_052944154.1">
    <property type="nucleotide sequence ID" value="XM_053087493.1"/>
</dbReference>
<keyword evidence="9" id="KW-1185">Reference proteome</keyword>
<dbReference type="InterPro" id="IPR020556">
    <property type="entry name" value="Amidase_CS"/>
</dbReference>
<keyword evidence="4" id="KW-0378">Hydrolase</keyword>
<gene>
    <name evidence="8" type="ORF">MKK02DRAFT_28131</name>
</gene>
<accession>A0AA38LRD3</accession>
<dbReference type="GeneID" id="77726698"/>
<evidence type="ECO:0000313" key="9">
    <source>
        <dbReference type="Proteomes" id="UP001164286"/>
    </source>
</evidence>
<sequence length="547" mass="59416">MTIQPQTWDEVAQQKQAANLALIPDEWRIKTAQSVHVLDVPTTCGVLSVAELDITETPAAELVERMRKGVLKAYDVVLAFAKRASVAHQLTNCLSEIRFEAALAEAAALDDHFATSATLKGPLHGLPISLKDNFNVEGLDTSVGFVAWSNDPATKETESELVGTLRSQGAIILCKTNVPTAMMMPETYNNLFGYTSNPHNTRLSSGGSSGGESALLALRGTPFGVGTDIGGSVRIPAAFTGIFALKPSYGRFTTHGARSGLPGQEAVRSINGPMSSDLSSLELWTKAIVGSEGWLTDPSIVPIPWREITLPQKLCFGLLVDDGVVKPLPPVLRALERTRKALEAAGHTVIEYTPYETHLSIDIITRLFRGDGGVKIATVIAQSGEPWPEGLETYRDTYEALKSTPPTVEKLWDTQMVRQLFVKKTLEHWMATSGRTGTGRPIDGLISPTTPWAACPKYGFDLHLPYTSTWNLTDQSATVFPAGFQTPEDVNAEGYVGRNEREKRVWAKYDAEESVGAPVGLQLVGLRFEEEKVLKLTEVVMAALEKA</sequence>
<feature type="binding site" evidence="6">
    <location>
        <position position="208"/>
    </location>
    <ligand>
        <name>substrate</name>
    </ligand>
</feature>
<evidence type="ECO:0000256" key="2">
    <source>
        <dbReference type="ARBA" id="ARBA00009199"/>
    </source>
</evidence>
<reference evidence="8" key="1">
    <citation type="journal article" date="2022" name="G3 (Bethesda)">
        <title>High quality genome of the basidiomycete yeast Dioszegia hungarica PDD-24b-2 isolated from cloud water.</title>
        <authorList>
            <person name="Jarrige D."/>
            <person name="Haridas S."/>
            <person name="Bleykasten-Grosshans C."/>
            <person name="Joly M."/>
            <person name="Nadalig T."/>
            <person name="Sancelme M."/>
            <person name="Vuilleumier S."/>
            <person name="Grigoriev I.V."/>
            <person name="Amato P."/>
            <person name="Bringel F."/>
        </authorList>
    </citation>
    <scope>NUCLEOTIDE SEQUENCE</scope>
    <source>
        <strain evidence="8">PDD-24b-2</strain>
    </source>
</reference>
<comment type="caution">
    <text evidence="8">The sequence shown here is derived from an EMBL/GenBank/DDBJ whole genome shotgun (WGS) entry which is preliminary data.</text>
</comment>
<feature type="active site" description="Charge relay system" evidence="5">
    <location>
        <position position="208"/>
    </location>
</feature>
<comment type="catalytic activity">
    <reaction evidence="1">
        <text>a monocarboxylic acid amide + H2O = a monocarboxylate + NH4(+)</text>
        <dbReference type="Rhea" id="RHEA:12020"/>
        <dbReference type="ChEBI" id="CHEBI:15377"/>
        <dbReference type="ChEBI" id="CHEBI:28938"/>
        <dbReference type="ChEBI" id="CHEBI:35757"/>
        <dbReference type="ChEBI" id="CHEBI:83628"/>
        <dbReference type="EC" id="3.5.1.4"/>
    </reaction>
</comment>
<dbReference type="GO" id="GO:0004040">
    <property type="term" value="F:amidase activity"/>
    <property type="evidence" value="ECO:0007669"/>
    <property type="project" value="UniProtKB-EC"/>
</dbReference>
<comment type="similarity">
    <text evidence="2">Belongs to the amidase family.</text>
</comment>
<dbReference type="PANTHER" id="PTHR46072:SF11">
    <property type="entry name" value="AMIDASE-RELATED"/>
    <property type="match status" value="1"/>
</dbReference>
<dbReference type="SUPFAM" id="SSF75304">
    <property type="entry name" value="Amidase signature (AS) enzymes"/>
    <property type="match status" value="1"/>
</dbReference>
<evidence type="ECO:0000256" key="1">
    <source>
        <dbReference type="ARBA" id="ARBA00001311"/>
    </source>
</evidence>
<protein>
    <recommendedName>
        <fullName evidence="3">amidase</fullName>
        <ecNumber evidence="3">3.5.1.4</ecNumber>
    </recommendedName>
</protein>
<dbReference type="EC" id="3.5.1.4" evidence="3"/>
<dbReference type="Gene3D" id="3.90.1300.10">
    <property type="entry name" value="Amidase signature (AS) domain"/>
    <property type="match status" value="1"/>
</dbReference>
<evidence type="ECO:0000259" key="7">
    <source>
        <dbReference type="Pfam" id="PF01425"/>
    </source>
</evidence>
<evidence type="ECO:0000256" key="4">
    <source>
        <dbReference type="ARBA" id="ARBA00022801"/>
    </source>
</evidence>
<dbReference type="AlphaFoldDB" id="A0AA38LRD3"/>
<evidence type="ECO:0000313" key="8">
    <source>
        <dbReference type="EMBL" id="KAI9634377.1"/>
    </source>
</evidence>
<proteinExistence type="inferred from homology"/>
<dbReference type="InterPro" id="IPR023631">
    <property type="entry name" value="Amidase_dom"/>
</dbReference>